<evidence type="ECO:0008006" key="4">
    <source>
        <dbReference type="Google" id="ProtNLM"/>
    </source>
</evidence>
<dbReference type="SUPFAM" id="SSF81383">
    <property type="entry name" value="F-box domain"/>
    <property type="match status" value="1"/>
</dbReference>
<sequence length="548" mass="62830">MSFASLPFELLACICRINAYERCCPALGIPAPLQDTISASQVCRHWRSGILSAPELWRVFIDPHHPCASWRDLLLKRSEPLSIEFMDSFFAFKGRERFYDTHLEMQSGMHRRLRKYKFQPYSTAETILNYAAAWPSEPDSWPQLQHLCLHLNTEPFDHRPDSDSDSLCLPDHLPGLATPVLEHLDLAYCYMPDWYGLRSIGQTLTYLKIFCPRSPSRLCPDHWIKILQILPNLETLHLSNTMESDCNHTGSTDGLTLGIKKFILNDTVNACASFLNQISLSSKCRTSEIVCFKDPDHHEGGDVKPVLFHVKRLLSQIVVDSPHLTISHNFLHIQSGPLGPPRLWREESLPIITHYSNFFSLIFNLSHDVTKDSVFPGLLDLARPLTSTIETIESRHAGFLLPDAWDLFFEFLIQCQNVRFMLGVTGPWWERLCRYLSPTANSASTGSLFPELRIIDFDRNVTVMQGPRWADIISFDDLEALCKHRAKIGMPLERIDMYQGILEIDSSGTIGAEPASWDWTSEEDDEEDEEDEEEEDEEEEDEEEEDEE</sequence>
<evidence type="ECO:0000256" key="1">
    <source>
        <dbReference type="SAM" id="MobiDB-lite"/>
    </source>
</evidence>
<dbReference type="Proteomes" id="UP000629468">
    <property type="component" value="Unassembled WGS sequence"/>
</dbReference>
<dbReference type="InterPro" id="IPR036047">
    <property type="entry name" value="F-box-like_dom_sf"/>
</dbReference>
<evidence type="ECO:0000313" key="3">
    <source>
        <dbReference type="Proteomes" id="UP000629468"/>
    </source>
</evidence>
<proteinExistence type="predicted"/>
<gene>
    <name evidence="2" type="ORF">Agabi119p4_8901</name>
</gene>
<feature type="region of interest" description="Disordered" evidence="1">
    <location>
        <begin position="509"/>
        <end position="548"/>
    </location>
</feature>
<accession>A0A8H7EXH2</accession>
<organism evidence="2 3">
    <name type="scientific">Agaricus bisporus var. burnettii</name>
    <dbReference type="NCBI Taxonomy" id="192524"/>
    <lineage>
        <taxon>Eukaryota</taxon>
        <taxon>Fungi</taxon>
        <taxon>Dikarya</taxon>
        <taxon>Basidiomycota</taxon>
        <taxon>Agaricomycotina</taxon>
        <taxon>Agaricomycetes</taxon>
        <taxon>Agaricomycetidae</taxon>
        <taxon>Agaricales</taxon>
        <taxon>Agaricineae</taxon>
        <taxon>Agaricaceae</taxon>
        <taxon>Agaricus</taxon>
    </lineage>
</organism>
<name>A0A8H7EXH2_AGABI</name>
<reference evidence="2 3" key="1">
    <citation type="journal article" name="Sci. Rep.">
        <title>Telomere-to-telomere assembled and centromere annotated genomes of the two main subspecies of the button mushroom Agaricus bisporus reveal especially polymorphic chromosome ends.</title>
        <authorList>
            <person name="Sonnenberg A.S.M."/>
            <person name="Sedaghat-Telgerd N."/>
            <person name="Lavrijssen B."/>
            <person name="Ohm R.A."/>
            <person name="Hendrickx P.M."/>
            <person name="Scholtmeijer K."/>
            <person name="Baars J.J.P."/>
            <person name="van Peer A."/>
        </authorList>
    </citation>
    <scope>NUCLEOTIDE SEQUENCE [LARGE SCALE GENOMIC DNA]</scope>
    <source>
        <strain evidence="2 3">H119_p4</strain>
    </source>
</reference>
<dbReference type="AlphaFoldDB" id="A0A8H7EXH2"/>
<dbReference type="SUPFAM" id="SSF52047">
    <property type="entry name" value="RNI-like"/>
    <property type="match status" value="1"/>
</dbReference>
<dbReference type="Gene3D" id="1.20.1280.50">
    <property type="match status" value="1"/>
</dbReference>
<dbReference type="EMBL" id="JABXXO010000012">
    <property type="protein sequence ID" value="KAF7762308.1"/>
    <property type="molecule type" value="Genomic_DNA"/>
</dbReference>
<comment type="caution">
    <text evidence="2">The sequence shown here is derived from an EMBL/GenBank/DDBJ whole genome shotgun (WGS) entry which is preliminary data.</text>
</comment>
<protein>
    <recommendedName>
        <fullName evidence="4">F-box domain-containing protein</fullName>
    </recommendedName>
</protein>
<feature type="compositionally biased region" description="Acidic residues" evidence="1">
    <location>
        <begin position="520"/>
        <end position="548"/>
    </location>
</feature>
<evidence type="ECO:0000313" key="2">
    <source>
        <dbReference type="EMBL" id="KAF7762308.1"/>
    </source>
</evidence>